<name>A0A5J5EKM5_9PEZI</name>
<organism evidence="2 3">
    <name type="scientific">Sphaerosporella brunnea</name>
    <dbReference type="NCBI Taxonomy" id="1250544"/>
    <lineage>
        <taxon>Eukaryota</taxon>
        <taxon>Fungi</taxon>
        <taxon>Dikarya</taxon>
        <taxon>Ascomycota</taxon>
        <taxon>Pezizomycotina</taxon>
        <taxon>Pezizomycetes</taxon>
        <taxon>Pezizales</taxon>
        <taxon>Pyronemataceae</taxon>
        <taxon>Sphaerosporella</taxon>
    </lineage>
</organism>
<reference evidence="2 3" key="1">
    <citation type="submission" date="2019-09" db="EMBL/GenBank/DDBJ databases">
        <title>Draft genome of the ectomycorrhizal ascomycete Sphaerosporella brunnea.</title>
        <authorList>
            <consortium name="DOE Joint Genome Institute"/>
            <person name="Benucci G.M."/>
            <person name="Marozzi G."/>
            <person name="Antonielli L."/>
            <person name="Sanchez S."/>
            <person name="Marco P."/>
            <person name="Wang X."/>
            <person name="Falini L.B."/>
            <person name="Barry K."/>
            <person name="Haridas S."/>
            <person name="Lipzen A."/>
            <person name="Labutti K."/>
            <person name="Grigoriev I.V."/>
            <person name="Murat C."/>
            <person name="Martin F."/>
            <person name="Albertini E."/>
            <person name="Donnini D."/>
            <person name="Bonito G."/>
        </authorList>
    </citation>
    <scope>NUCLEOTIDE SEQUENCE [LARGE SCALE GENOMIC DNA]</scope>
    <source>
        <strain evidence="2 3">Sb_GMNB300</strain>
    </source>
</reference>
<evidence type="ECO:0000313" key="3">
    <source>
        <dbReference type="Proteomes" id="UP000326924"/>
    </source>
</evidence>
<evidence type="ECO:0000256" key="1">
    <source>
        <dbReference type="SAM" id="MobiDB-lite"/>
    </source>
</evidence>
<dbReference type="InParanoid" id="A0A5J5EKM5"/>
<gene>
    <name evidence="2" type="ORF">FN846DRAFT_968808</name>
</gene>
<dbReference type="AlphaFoldDB" id="A0A5J5EKM5"/>
<dbReference type="EMBL" id="VXIS01000254">
    <property type="protein sequence ID" value="KAA8895609.1"/>
    <property type="molecule type" value="Genomic_DNA"/>
</dbReference>
<feature type="region of interest" description="Disordered" evidence="1">
    <location>
        <begin position="163"/>
        <end position="193"/>
    </location>
</feature>
<feature type="region of interest" description="Disordered" evidence="1">
    <location>
        <begin position="1"/>
        <end position="22"/>
    </location>
</feature>
<protein>
    <submittedName>
        <fullName evidence="2">Uncharacterized protein</fullName>
    </submittedName>
</protein>
<comment type="caution">
    <text evidence="2">The sequence shown here is derived from an EMBL/GenBank/DDBJ whole genome shotgun (WGS) entry which is preliminary data.</text>
</comment>
<keyword evidence="3" id="KW-1185">Reference proteome</keyword>
<dbReference type="OrthoDB" id="5383338at2759"/>
<feature type="compositionally biased region" description="Polar residues" evidence="1">
    <location>
        <begin position="78"/>
        <end position="88"/>
    </location>
</feature>
<feature type="compositionally biased region" description="Low complexity" evidence="1">
    <location>
        <begin position="267"/>
        <end position="286"/>
    </location>
</feature>
<proteinExistence type="predicted"/>
<feature type="compositionally biased region" description="Polar residues" evidence="1">
    <location>
        <begin position="255"/>
        <end position="266"/>
    </location>
</feature>
<accession>A0A5J5EKM5</accession>
<evidence type="ECO:0000313" key="2">
    <source>
        <dbReference type="EMBL" id="KAA8895609.1"/>
    </source>
</evidence>
<dbReference type="Proteomes" id="UP000326924">
    <property type="component" value="Unassembled WGS sequence"/>
</dbReference>
<sequence length="597" mass="65521">MREHKPGQEIAGVKPEDGRTTAETTWTCQLVTISTSSRMYKYSPQTFCDASSSSSSYYGASASSIRSTSSGCSRGWTEYSTPEPSNGSYREKTPPPPTPLKATYAPARRAMERTLSLQLEPPITAITAKDPRIFVPEPALPIASYTPGSYRAPSPVAYTTSPYSPASTLPPLPRTPTTPSNHGHQYSVSPISQSGLSPLLEGIEITVSPSKTSPRSTSEPVFFHPDDGCIGMIEDGRKGHSHHHSLVSPLEQRRSSAPVSTERLTPSPSRDSVSQHRSSHQHSLSDAARNQSSIIFPTSAESLNVLWNVSQGAPRSGDGQVFVLNMYEQPKTEQYTFGPSPLEPFYSLTSCEPQRGAKEITLTRINSTLQDYQKIATMRPPRNGLPNQDGLVNGILPQRAVTAAERELSRVSPVTRAKPAAVKAAEPELCKLVWSSRRQRYELEHPAMSSSHPDADPVLVVKIEGRVGFNNPTANGRIKLLNMTNKEVLGSLDFGRRLLFVNTGATAKVESRHAADVAIAALVSVATVEGRRFRERKAEEMKRIEEEKRVNALTPRRVVMSLINGAWTLVYFTVRLGWEIGKAIFDACRPIKRGEKY</sequence>
<feature type="compositionally biased region" description="Polar residues" evidence="1">
    <location>
        <begin position="181"/>
        <end position="193"/>
    </location>
</feature>
<feature type="compositionally biased region" description="Low complexity" evidence="1">
    <location>
        <begin position="50"/>
        <end position="75"/>
    </location>
</feature>
<feature type="region of interest" description="Disordered" evidence="1">
    <location>
        <begin position="48"/>
        <end position="99"/>
    </location>
</feature>
<feature type="region of interest" description="Disordered" evidence="1">
    <location>
        <begin position="232"/>
        <end position="289"/>
    </location>
</feature>